<feature type="coiled-coil region" evidence="4">
    <location>
        <begin position="201"/>
        <end position="313"/>
    </location>
</feature>
<feature type="domain" description="Hyaluronan-mediated motility receptor C-terminal" evidence="5">
    <location>
        <begin position="290"/>
        <end position="332"/>
    </location>
</feature>
<proteinExistence type="predicted"/>
<dbReference type="Pfam" id="PF15908">
    <property type="entry name" value="HMMR_C"/>
    <property type="match status" value="1"/>
</dbReference>
<evidence type="ECO:0000259" key="5">
    <source>
        <dbReference type="Pfam" id="PF15908"/>
    </source>
</evidence>
<feature type="coiled-coil region" evidence="4">
    <location>
        <begin position="19"/>
        <end position="171"/>
    </location>
</feature>
<protein>
    <submittedName>
        <fullName evidence="7">Hyaluronan mediated motility receptor</fullName>
    </submittedName>
</protein>
<feature type="non-terminal residue" evidence="7">
    <location>
        <position position="1"/>
    </location>
</feature>
<gene>
    <name evidence="7" type="primary">Hmmr</name>
</gene>
<evidence type="ECO:0000256" key="4">
    <source>
        <dbReference type="SAM" id="Coils"/>
    </source>
</evidence>
<evidence type="ECO:0000256" key="1">
    <source>
        <dbReference type="ARBA" id="ARBA00004186"/>
    </source>
</evidence>
<keyword evidence="7" id="KW-0675">Receptor</keyword>
<evidence type="ECO:0000256" key="2">
    <source>
        <dbReference type="ARBA" id="ARBA00022490"/>
    </source>
</evidence>
<dbReference type="Pfam" id="PF15905">
    <property type="entry name" value="HMMR_N"/>
    <property type="match status" value="1"/>
</dbReference>
<keyword evidence="6" id="KW-1185">Reference proteome</keyword>
<reference evidence="7" key="1">
    <citation type="submission" date="2025-08" db="UniProtKB">
        <authorList>
            <consortium name="RefSeq"/>
        </authorList>
    </citation>
    <scope>IDENTIFICATION</scope>
</reference>
<dbReference type="GeneID" id="101996128"/>
<keyword evidence="4" id="KW-0175">Coiled coil</keyword>
<dbReference type="InterPro" id="IPR026203">
    <property type="entry name" value="IHABP"/>
</dbReference>
<dbReference type="Proteomes" id="UP000694915">
    <property type="component" value="Unplaced"/>
</dbReference>
<evidence type="ECO:0000256" key="3">
    <source>
        <dbReference type="ARBA" id="ARBA00023212"/>
    </source>
</evidence>
<comment type="subcellular location">
    <subcellularLocation>
        <location evidence="1">Cytoplasm</location>
        <location evidence="1">Cytoskeleton</location>
        <location evidence="1">Spindle</location>
    </subcellularLocation>
</comment>
<dbReference type="PANTHER" id="PTHR18956:SF6">
    <property type="entry name" value="HYALURONAN MEDIATED MOTILITY RECEPTOR"/>
    <property type="match status" value="1"/>
</dbReference>
<dbReference type="PANTHER" id="PTHR18956">
    <property type="entry name" value="HYALURONAN MEDIATED MOTILITY RECEPTOR"/>
    <property type="match status" value="1"/>
</dbReference>
<accession>A0ABM1AZ23</accession>
<keyword evidence="3" id="KW-0206">Cytoskeleton</keyword>
<evidence type="ECO:0000313" key="7">
    <source>
        <dbReference type="RefSeq" id="XP_013210965.2"/>
    </source>
</evidence>
<dbReference type="InterPro" id="IPR031794">
    <property type="entry name" value="HMMR_C"/>
</dbReference>
<organism evidence="6 7">
    <name type="scientific">Microtus ochrogaster</name>
    <name type="common">Prairie vole</name>
    <dbReference type="NCBI Taxonomy" id="79684"/>
    <lineage>
        <taxon>Eukaryota</taxon>
        <taxon>Metazoa</taxon>
        <taxon>Chordata</taxon>
        <taxon>Craniata</taxon>
        <taxon>Vertebrata</taxon>
        <taxon>Euteleostomi</taxon>
        <taxon>Mammalia</taxon>
        <taxon>Eutheria</taxon>
        <taxon>Euarchontoglires</taxon>
        <taxon>Glires</taxon>
        <taxon>Rodentia</taxon>
        <taxon>Myomorpha</taxon>
        <taxon>Muroidea</taxon>
        <taxon>Cricetidae</taxon>
        <taxon>Arvicolinae</taxon>
        <taxon>Microtus</taxon>
    </lineage>
</organism>
<sequence>LFFFLTFKQKEPQKNDKDLKRLEKEIRVLLQERGAQDKRIQDMESELEKTEAKLNVALREKTSLSASNASLEKRLIELTRANELLKSKELSASLQQQLCSFQEEMASEKNVIREELKLALEELDAVQQKEEQSERLVKQLEEETKSTSEQLSRLEELLREKEVELEKSNAAHIHATMTLQERYNDTVQDLKDMTAQLESYKTSTLKEMEELKLENVALQERVAMAEKNVEDVQRQILTAENTNQEYARMLLDLQNRSTLKEAEIKEITVSSLKQITDLQNQLRQQDEDFKKQLEEEETRKAEKEDAVAELTVESNKWRLLYEELYNKTKPFQVCCL</sequence>
<evidence type="ECO:0000313" key="6">
    <source>
        <dbReference type="Proteomes" id="UP000694915"/>
    </source>
</evidence>
<keyword evidence="2" id="KW-0963">Cytoplasm</keyword>
<name>A0ABM1AZ23_MICOH</name>
<dbReference type="RefSeq" id="XP_013210965.2">
    <property type="nucleotide sequence ID" value="XM_013355511.2"/>
</dbReference>